<evidence type="ECO:0000256" key="1">
    <source>
        <dbReference type="ARBA" id="ARBA00007812"/>
    </source>
</evidence>
<dbReference type="Proteomes" id="UP001501671">
    <property type="component" value="Unassembled WGS sequence"/>
</dbReference>
<reference evidence="8" key="1">
    <citation type="journal article" date="2019" name="Int. J. Syst. Evol. Microbiol.">
        <title>The Global Catalogue of Microorganisms (GCM) 10K type strain sequencing project: providing services to taxonomists for standard genome sequencing and annotation.</title>
        <authorList>
            <consortium name="The Broad Institute Genomics Platform"/>
            <consortium name="The Broad Institute Genome Sequencing Center for Infectious Disease"/>
            <person name="Wu L."/>
            <person name="Ma J."/>
        </authorList>
    </citation>
    <scope>NUCLEOTIDE SEQUENCE [LARGE SCALE GENOMIC DNA]</scope>
    <source>
        <strain evidence="8">JCM 17666</strain>
    </source>
</reference>
<dbReference type="InterPro" id="IPR045229">
    <property type="entry name" value="TPP_enz"/>
</dbReference>
<dbReference type="EMBL" id="BAABFO010000003">
    <property type="protein sequence ID" value="GAA4326284.1"/>
    <property type="molecule type" value="Genomic_DNA"/>
</dbReference>
<dbReference type="Pfam" id="PF00205">
    <property type="entry name" value="TPP_enzyme_M"/>
    <property type="match status" value="1"/>
</dbReference>
<dbReference type="RefSeq" id="WP_345246873.1">
    <property type="nucleotide sequence ID" value="NZ_BAABFO010000003.1"/>
</dbReference>
<evidence type="ECO:0000259" key="4">
    <source>
        <dbReference type="Pfam" id="PF00205"/>
    </source>
</evidence>
<dbReference type="Gene3D" id="3.40.50.970">
    <property type="match status" value="2"/>
</dbReference>
<dbReference type="InterPro" id="IPR012000">
    <property type="entry name" value="Thiamin_PyroP_enz_cen_dom"/>
</dbReference>
<dbReference type="SUPFAM" id="SSF52467">
    <property type="entry name" value="DHS-like NAD/FAD-binding domain"/>
    <property type="match status" value="1"/>
</dbReference>
<evidence type="ECO:0000313" key="7">
    <source>
        <dbReference type="EMBL" id="GAA4326284.1"/>
    </source>
</evidence>
<evidence type="ECO:0000256" key="3">
    <source>
        <dbReference type="RuleBase" id="RU362132"/>
    </source>
</evidence>
<comment type="caution">
    <text evidence="7">The sequence shown here is derived from an EMBL/GenBank/DDBJ whole genome shotgun (WGS) entry which is preliminary data.</text>
</comment>
<dbReference type="SUPFAM" id="SSF52518">
    <property type="entry name" value="Thiamin diphosphate-binding fold (THDP-binding)"/>
    <property type="match status" value="2"/>
</dbReference>
<organism evidence="7 8">
    <name type="scientific">Pigmentiphaga soli</name>
    <dbReference type="NCBI Taxonomy" id="1007095"/>
    <lineage>
        <taxon>Bacteria</taxon>
        <taxon>Pseudomonadati</taxon>
        <taxon>Pseudomonadota</taxon>
        <taxon>Betaproteobacteria</taxon>
        <taxon>Burkholderiales</taxon>
        <taxon>Alcaligenaceae</taxon>
        <taxon>Pigmentiphaga</taxon>
    </lineage>
</organism>
<dbReference type="InterPro" id="IPR011766">
    <property type="entry name" value="TPP_enzyme_TPP-bd"/>
</dbReference>
<dbReference type="InterPro" id="IPR029061">
    <property type="entry name" value="THDP-binding"/>
</dbReference>
<dbReference type="InterPro" id="IPR029035">
    <property type="entry name" value="DHS-like_NAD/FAD-binding_dom"/>
</dbReference>
<evidence type="ECO:0000313" key="8">
    <source>
        <dbReference type="Proteomes" id="UP001501671"/>
    </source>
</evidence>
<name>A0ABP8GKX9_9BURK</name>
<dbReference type="InterPro" id="IPR012001">
    <property type="entry name" value="Thiamin_PyroP_enz_TPP-bd_dom"/>
</dbReference>
<dbReference type="Pfam" id="PF02775">
    <property type="entry name" value="TPP_enzyme_C"/>
    <property type="match status" value="1"/>
</dbReference>
<feature type="domain" description="Thiamine pyrophosphate enzyme N-terminal TPP-binding" evidence="6">
    <location>
        <begin position="12"/>
        <end position="125"/>
    </location>
</feature>
<keyword evidence="8" id="KW-1185">Reference proteome</keyword>
<dbReference type="Gene3D" id="3.40.50.1220">
    <property type="entry name" value="TPP-binding domain"/>
    <property type="match status" value="1"/>
</dbReference>
<protein>
    <submittedName>
        <fullName evidence="7">Sulfoacetaldehyde acetyltransferase</fullName>
    </submittedName>
</protein>
<evidence type="ECO:0000259" key="6">
    <source>
        <dbReference type="Pfam" id="PF02776"/>
    </source>
</evidence>
<comment type="similarity">
    <text evidence="1 3">Belongs to the TPP enzyme family.</text>
</comment>
<gene>
    <name evidence="7" type="primary">xsc</name>
    <name evidence="7" type="ORF">GCM10023144_09570</name>
</gene>
<evidence type="ECO:0000259" key="5">
    <source>
        <dbReference type="Pfam" id="PF02775"/>
    </source>
</evidence>
<evidence type="ECO:0000256" key="2">
    <source>
        <dbReference type="ARBA" id="ARBA00023052"/>
    </source>
</evidence>
<dbReference type="PANTHER" id="PTHR18968:SF13">
    <property type="entry name" value="ACETOLACTATE SYNTHASE CATALYTIC SUBUNIT, MITOCHONDRIAL"/>
    <property type="match status" value="1"/>
</dbReference>
<dbReference type="PANTHER" id="PTHR18968">
    <property type="entry name" value="THIAMINE PYROPHOSPHATE ENZYMES"/>
    <property type="match status" value="1"/>
</dbReference>
<proteinExistence type="inferred from homology"/>
<dbReference type="CDD" id="cd00568">
    <property type="entry name" value="TPP_enzymes"/>
    <property type="match status" value="1"/>
</dbReference>
<dbReference type="Pfam" id="PF02776">
    <property type="entry name" value="TPP_enzyme_N"/>
    <property type="match status" value="1"/>
</dbReference>
<feature type="domain" description="Thiamine pyrophosphate enzyme central" evidence="4">
    <location>
        <begin position="199"/>
        <end position="334"/>
    </location>
</feature>
<sequence length="557" mass="59720">MNSTSEKPTIPAARAVVNILLKEKIDHVFGIPGTQNLAILDILRETPQIRFILTRHEQAAAFMAHGYARAKRAPAVVTATEGPGLTNLATGIAAAYKGYAPVISICGVQENYMRDRDSMQDIDQADFMRPITKWAKTVESPEKVQELLRKAFRIALAQPQGPAHIDVSSEVLHESVQAEDIAPESYRSSVLPACDAAQLDEVAALLQQARRPVFLVGRGVINEEATDAVGELARLAGIPVAALQYTPDAFPTTHELALGALGRNGAGSANRIVPQADLIIAIGAHIDVFSTTFKYGILGKDAKLVHHSSAPGQIGIVFPVTIGVTGSTRSFVAGLTERAKRAGLSKSWVDVPKARAEWERELNAKVRPDAVPIQSQFVAQTIRKALPENGICVVDAGNGGKHVRSYFKSYAPGTFICMDDWAAVGGSFPMALGAKLARPDLPVLCASGDGGAMCNIGELETAVRENIPIVYVIFNDSGLGNERAFQNERYGGRFFAVDYDNPNFAELAKVFGAHGEQVTRPGDLEGAIERAFASGKPAVVDVIIDKNTLAPVVFRPE</sequence>
<keyword evidence="2 3" id="KW-0786">Thiamine pyrophosphate</keyword>
<feature type="domain" description="Thiamine pyrophosphate enzyme TPP-binding" evidence="5">
    <location>
        <begin position="395"/>
        <end position="542"/>
    </location>
</feature>
<accession>A0ABP8GKX9</accession>
<dbReference type="CDD" id="cd07035">
    <property type="entry name" value="TPP_PYR_POX_like"/>
    <property type="match status" value="1"/>
</dbReference>